<gene>
    <name evidence="11" type="ORF">BKA21_000751</name>
</gene>
<comment type="similarity">
    <text evidence="1">Belongs to the ABC transporter superfamily.</text>
</comment>
<evidence type="ECO:0000256" key="3">
    <source>
        <dbReference type="ARBA" id="ARBA00022741"/>
    </source>
</evidence>
<evidence type="ECO:0000259" key="9">
    <source>
        <dbReference type="PROSITE" id="PS50893"/>
    </source>
</evidence>
<dbReference type="Gene3D" id="3.10.580.10">
    <property type="entry name" value="CBS-domain"/>
    <property type="match status" value="1"/>
</dbReference>
<dbReference type="GO" id="GO:0006970">
    <property type="term" value="P:response to osmotic stress"/>
    <property type="evidence" value="ECO:0007669"/>
    <property type="project" value="UniProtKB-ARBA"/>
</dbReference>
<dbReference type="InterPro" id="IPR027417">
    <property type="entry name" value="P-loop_NTPase"/>
</dbReference>
<dbReference type="AlphaFoldDB" id="A0A7Y9JX22"/>
<reference evidence="11 12" key="1">
    <citation type="submission" date="2020-07" db="EMBL/GenBank/DDBJ databases">
        <title>Sequencing the genomes of 1000 actinobacteria strains.</title>
        <authorList>
            <person name="Klenk H.-P."/>
        </authorList>
    </citation>
    <scope>NUCLEOTIDE SEQUENCE [LARGE SCALE GENOMIC DNA]</scope>
    <source>
        <strain evidence="11 12">DSM 24482</strain>
    </source>
</reference>
<dbReference type="PANTHER" id="PTHR43869">
    <property type="entry name" value="GLYCINE BETAINE/PROLINE BETAINE TRANSPORT SYSTEM ATP-BINDING PROTEIN PROV"/>
    <property type="match status" value="1"/>
</dbReference>
<dbReference type="Pfam" id="PF00005">
    <property type="entry name" value="ABC_tran"/>
    <property type="match status" value="1"/>
</dbReference>
<dbReference type="InterPro" id="IPR046342">
    <property type="entry name" value="CBS_dom_sf"/>
</dbReference>
<evidence type="ECO:0000256" key="7">
    <source>
        <dbReference type="PROSITE-ProRule" id="PRU00703"/>
    </source>
</evidence>
<dbReference type="Pfam" id="PF00571">
    <property type="entry name" value="CBS"/>
    <property type="match status" value="2"/>
</dbReference>
<dbReference type="PANTHER" id="PTHR43869:SF1">
    <property type="entry name" value="GLYCINE BETAINE_PROLINE BETAINE TRANSPORT SYSTEM ATP-BINDING PROTEIN PROV"/>
    <property type="match status" value="1"/>
</dbReference>
<dbReference type="Gene3D" id="3.40.50.300">
    <property type="entry name" value="P-loop containing nucleotide triphosphate hydrolases"/>
    <property type="match status" value="1"/>
</dbReference>
<evidence type="ECO:0000259" key="10">
    <source>
        <dbReference type="PROSITE" id="PS51371"/>
    </source>
</evidence>
<dbReference type="PROSITE" id="PS00211">
    <property type="entry name" value="ABC_TRANSPORTER_1"/>
    <property type="match status" value="1"/>
</dbReference>
<dbReference type="SUPFAM" id="SSF54631">
    <property type="entry name" value="CBS-domain pair"/>
    <property type="match status" value="1"/>
</dbReference>
<dbReference type="InterPro" id="IPR000644">
    <property type="entry name" value="CBS_dom"/>
</dbReference>
<evidence type="ECO:0000256" key="4">
    <source>
        <dbReference type="ARBA" id="ARBA00022840"/>
    </source>
</evidence>
<keyword evidence="6 7" id="KW-0129">CBS domain</keyword>
<keyword evidence="5" id="KW-0029">Amino-acid transport</keyword>
<evidence type="ECO:0000256" key="5">
    <source>
        <dbReference type="ARBA" id="ARBA00022970"/>
    </source>
</evidence>
<dbReference type="FunFam" id="3.40.50.300:FF:000201">
    <property type="entry name" value="Glycine betaine/L-proline ABC transporter ATP-binding protein"/>
    <property type="match status" value="1"/>
</dbReference>
<dbReference type="EMBL" id="JACCBK010000001">
    <property type="protein sequence ID" value="NYD85202.1"/>
    <property type="molecule type" value="Genomic_DNA"/>
</dbReference>
<dbReference type="InterPro" id="IPR051921">
    <property type="entry name" value="ABC_osmolyte_uptake_ATP-bind"/>
</dbReference>
<dbReference type="InterPro" id="IPR017871">
    <property type="entry name" value="ABC_transporter-like_CS"/>
</dbReference>
<name>A0A7Y9JX22_9CELL</name>
<dbReference type="GO" id="GO:0031460">
    <property type="term" value="P:glycine betaine transport"/>
    <property type="evidence" value="ECO:0007669"/>
    <property type="project" value="InterPro"/>
</dbReference>
<protein>
    <submittedName>
        <fullName evidence="11">Glycine betaine/proline transport system ATP-binding protein</fullName>
    </submittedName>
</protein>
<dbReference type="SMART" id="SM00116">
    <property type="entry name" value="CBS"/>
    <property type="match status" value="2"/>
</dbReference>
<keyword evidence="3" id="KW-0547">Nucleotide-binding</keyword>
<organism evidence="11 12">
    <name type="scientific">Cellulomonas oligotrophica</name>
    <dbReference type="NCBI Taxonomy" id="931536"/>
    <lineage>
        <taxon>Bacteria</taxon>
        <taxon>Bacillati</taxon>
        <taxon>Actinomycetota</taxon>
        <taxon>Actinomycetes</taxon>
        <taxon>Micrococcales</taxon>
        <taxon>Cellulomonadaceae</taxon>
        <taxon>Cellulomonas</taxon>
    </lineage>
</organism>
<dbReference type="InterPro" id="IPR003439">
    <property type="entry name" value="ABC_transporter-like_ATP-bd"/>
</dbReference>
<dbReference type="PROSITE" id="PS51371">
    <property type="entry name" value="CBS"/>
    <property type="match status" value="1"/>
</dbReference>
<keyword evidence="4 11" id="KW-0067">ATP-binding</keyword>
<sequence length="432" mass="46471">MDVTALLRAEGVSKVFGRRPGEAVRRLRQGATRDEVRPWGTAAVIDASFEVAAGETFVVMGLSGSGKSTLIRMLNGLWRPTEGRIMLGDDDLAQVDARRLRELRRSRVSMVFQHFALLPHRTVLDNAAYPLQVQGVRGDERRRRAGEALEMVGLSGWADSLPAQLSGGMRQRVGLARALAAGTDVLLMDEAFSALDPLIRREMQDQLLELQQTLGKTVVFITHDLNEAMYLGDRIAVMRDGRIVQVGTGEEVLSAPADDYVAQFVADVDRSRVLTASSVMRSPAVTVQVTAGPRQVLRTLREHQVPAAYVVDRRRVLQGLVRDAGVVESLRQGAAALTDAVERDVTTVGPGTALADVFAPAAQSALPVPVVDDGGRLVGVVPRATLLEAMTPLDVTVEDELPHTPPDGSPLPGDAPVATTPTDRPTDAEVLA</sequence>
<evidence type="ECO:0000256" key="6">
    <source>
        <dbReference type="ARBA" id="ARBA00023122"/>
    </source>
</evidence>
<dbReference type="NCBIfam" id="TIGR01186">
    <property type="entry name" value="proV"/>
    <property type="match status" value="1"/>
</dbReference>
<evidence type="ECO:0000256" key="2">
    <source>
        <dbReference type="ARBA" id="ARBA00022448"/>
    </source>
</evidence>
<dbReference type="GO" id="GO:0016020">
    <property type="term" value="C:membrane"/>
    <property type="evidence" value="ECO:0007669"/>
    <property type="project" value="InterPro"/>
</dbReference>
<dbReference type="Proteomes" id="UP000577956">
    <property type="component" value="Unassembled WGS sequence"/>
</dbReference>
<evidence type="ECO:0000256" key="1">
    <source>
        <dbReference type="ARBA" id="ARBA00005417"/>
    </source>
</evidence>
<comment type="caution">
    <text evidence="11">The sequence shown here is derived from an EMBL/GenBank/DDBJ whole genome shotgun (WGS) entry which is preliminary data.</text>
</comment>
<feature type="domain" description="ABC transporter" evidence="9">
    <location>
        <begin position="7"/>
        <end position="265"/>
    </location>
</feature>
<feature type="region of interest" description="Disordered" evidence="8">
    <location>
        <begin position="398"/>
        <end position="432"/>
    </location>
</feature>
<dbReference type="InterPro" id="IPR003593">
    <property type="entry name" value="AAA+_ATPase"/>
</dbReference>
<dbReference type="PROSITE" id="PS50893">
    <property type="entry name" value="ABC_TRANSPORTER_2"/>
    <property type="match status" value="1"/>
</dbReference>
<dbReference type="GO" id="GO:0005524">
    <property type="term" value="F:ATP binding"/>
    <property type="evidence" value="ECO:0007669"/>
    <property type="project" value="UniProtKB-KW"/>
</dbReference>
<feature type="domain" description="CBS" evidence="10">
    <location>
        <begin position="280"/>
        <end position="337"/>
    </location>
</feature>
<dbReference type="SMART" id="SM00382">
    <property type="entry name" value="AAA"/>
    <property type="match status" value="1"/>
</dbReference>
<keyword evidence="2" id="KW-0813">Transport</keyword>
<proteinExistence type="inferred from homology"/>
<dbReference type="InterPro" id="IPR005892">
    <property type="entry name" value="Gly-betaine_transp_ATP-bd"/>
</dbReference>
<accession>A0A7Y9JX22</accession>
<evidence type="ECO:0000256" key="8">
    <source>
        <dbReference type="SAM" id="MobiDB-lite"/>
    </source>
</evidence>
<evidence type="ECO:0000313" key="12">
    <source>
        <dbReference type="Proteomes" id="UP000577956"/>
    </source>
</evidence>
<dbReference type="SUPFAM" id="SSF52540">
    <property type="entry name" value="P-loop containing nucleoside triphosphate hydrolases"/>
    <property type="match status" value="1"/>
</dbReference>
<dbReference type="GO" id="GO:0016887">
    <property type="term" value="F:ATP hydrolysis activity"/>
    <property type="evidence" value="ECO:0007669"/>
    <property type="project" value="InterPro"/>
</dbReference>
<evidence type="ECO:0000313" key="11">
    <source>
        <dbReference type="EMBL" id="NYD85202.1"/>
    </source>
</evidence>
<dbReference type="GO" id="GO:0006865">
    <property type="term" value="P:amino acid transport"/>
    <property type="evidence" value="ECO:0007669"/>
    <property type="project" value="UniProtKB-KW"/>
</dbReference>